<dbReference type="Proteomes" id="UP000593765">
    <property type="component" value="Chromosome"/>
</dbReference>
<feature type="signal peptide" evidence="1">
    <location>
        <begin position="1"/>
        <end position="23"/>
    </location>
</feature>
<evidence type="ECO:0000313" key="3">
    <source>
        <dbReference type="Proteomes" id="UP000593765"/>
    </source>
</evidence>
<evidence type="ECO:0008006" key="4">
    <source>
        <dbReference type="Google" id="ProtNLM"/>
    </source>
</evidence>
<dbReference type="EMBL" id="CP063458">
    <property type="protein sequence ID" value="QOV90280.1"/>
    <property type="molecule type" value="Genomic_DNA"/>
</dbReference>
<keyword evidence="1" id="KW-0732">Signal</keyword>
<dbReference type="RefSeq" id="WP_206293358.1">
    <property type="nucleotide sequence ID" value="NZ_CP063458.1"/>
</dbReference>
<gene>
    <name evidence="2" type="ORF">IPV69_02595</name>
</gene>
<name>A0A7M2X0K3_9BACT</name>
<protein>
    <recommendedName>
        <fullName evidence="4">DUF3352 domain-containing protein</fullName>
    </recommendedName>
</protein>
<accession>A0A7M2X0K3</accession>
<dbReference type="AlphaFoldDB" id="A0A7M2X0K3"/>
<keyword evidence="3" id="KW-1185">Reference proteome</keyword>
<proteinExistence type="predicted"/>
<sequence>MFKPLIGGVVTLLLLTAGTSGQVALPPTTQPAPLSYVEIVERAVAANANLSALEKQTQAKLKELSGVVGPEADAIRKDLLIRRRTADRQAWIADRRLKLYWLAQALPEQSRGDLANLLPDEEDALLDARTVPQRLFVPLPPKTFDKTPVEEVLAWIETKSDVRVVADWPALTKIGVSKIDVVSLDVGKYDKPAMDTVKTVVAALAKDLAVIDPRQSDAVLISTKEGIGQLQERDRLLTGRVKSPAAWTTTPLLQPAAYTQVPLIEVLERMLGSASAEVHWDRLAALGIKPDTSVSITLGVHRIGHAFALLTDVLNAIAQKPGAVTFDLSPEGVVILSDKRGLAEALAAADWLAGAVAKEPELKGSLAQHIADMRGQNVPLADAVAFVRQAANLDIRPDWASLAASGLTEKTPITLDLPSPPASQALRLMFIPPEGKPPVTWKVEGKTLVVKSAGTQ</sequence>
<evidence type="ECO:0000313" key="2">
    <source>
        <dbReference type="EMBL" id="QOV90280.1"/>
    </source>
</evidence>
<feature type="chain" id="PRO_5034463377" description="DUF3352 domain-containing protein" evidence="1">
    <location>
        <begin position="24"/>
        <end position="456"/>
    </location>
</feature>
<evidence type="ECO:0000256" key="1">
    <source>
        <dbReference type="SAM" id="SignalP"/>
    </source>
</evidence>
<dbReference type="KEGG" id="hbs:IPV69_02595"/>
<reference evidence="2 3" key="1">
    <citation type="submission" date="2020-10" db="EMBL/GenBank/DDBJ databases">
        <title>Wide distribution of Phycisphaera-like planctomycetes from WD2101 soil group in peatlands and genome analysis of the first cultivated representative.</title>
        <authorList>
            <person name="Dedysh S.N."/>
            <person name="Beletsky A.V."/>
            <person name="Ivanova A."/>
            <person name="Kulichevskaya I.S."/>
            <person name="Suzina N.E."/>
            <person name="Philippov D.A."/>
            <person name="Rakitin A.L."/>
            <person name="Mardanov A.V."/>
            <person name="Ravin N.V."/>
        </authorList>
    </citation>
    <scope>NUCLEOTIDE SEQUENCE [LARGE SCALE GENOMIC DNA]</scope>
    <source>
        <strain evidence="2 3">M1803</strain>
    </source>
</reference>
<organism evidence="2 3">
    <name type="scientific">Humisphaera borealis</name>
    <dbReference type="NCBI Taxonomy" id="2807512"/>
    <lineage>
        <taxon>Bacteria</taxon>
        <taxon>Pseudomonadati</taxon>
        <taxon>Planctomycetota</taxon>
        <taxon>Phycisphaerae</taxon>
        <taxon>Tepidisphaerales</taxon>
        <taxon>Tepidisphaeraceae</taxon>
        <taxon>Humisphaera</taxon>
    </lineage>
</organism>